<dbReference type="AlphaFoldDB" id="A0A814DKB8"/>
<reference evidence="1" key="1">
    <citation type="submission" date="2021-02" db="EMBL/GenBank/DDBJ databases">
        <authorList>
            <person name="Nowell W R."/>
        </authorList>
    </citation>
    <scope>NUCLEOTIDE SEQUENCE</scope>
    <source>
        <strain evidence="1">Ploen Becks lab</strain>
    </source>
</reference>
<comment type="caution">
    <text evidence="1">The sequence shown here is derived from an EMBL/GenBank/DDBJ whole genome shotgun (WGS) entry which is preliminary data.</text>
</comment>
<protein>
    <submittedName>
        <fullName evidence="1">Uncharacterized protein</fullName>
    </submittedName>
</protein>
<gene>
    <name evidence="1" type="ORF">OXX778_LOCUS14194</name>
</gene>
<evidence type="ECO:0000313" key="1">
    <source>
        <dbReference type="EMBL" id="CAF0955948.1"/>
    </source>
</evidence>
<proteinExistence type="predicted"/>
<dbReference type="Proteomes" id="UP000663879">
    <property type="component" value="Unassembled WGS sequence"/>
</dbReference>
<name>A0A814DKB8_9BILA</name>
<sequence>MELKDKDLVKDLVEYFSKNVVEDDLICQKHFKKYKKAIDTQNSNSIEKITVFGEVVENNNNSVSSDRINDTTQENEIDSLYSITNILHPEDQNTLSLFHAHLLKLKLIRVIALQIMLIKESRTT</sequence>
<accession>A0A814DKB8</accession>
<keyword evidence="2" id="KW-1185">Reference proteome</keyword>
<dbReference type="EMBL" id="CAJNOC010002872">
    <property type="protein sequence ID" value="CAF0955948.1"/>
    <property type="molecule type" value="Genomic_DNA"/>
</dbReference>
<evidence type="ECO:0000313" key="2">
    <source>
        <dbReference type="Proteomes" id="UP000663879"/>
    </source>
</evidence>
<organism evidence="1 2">
    <name type="scientific">Brachionus calyciflorus</name>
    <dbReference type="NCBI Taxonomy" id="104777"/>
    <lineage>
        <taxon>Eukaryota</taxon>
        <taxon>Metazoa</taxon>
        <taxon>Spiralia</taxon>
        <taxon>Gnathifera</taxon>
        <taxon>Rotifera</taxon>
        <taxon>Eurotatoria</taxon>
        <taxon>Monogononta</taxon>
        <taxon>Pseudotrocha</taxon>
        <taxon>Ploima</taxon>
        <taxon>Brachionidae</taxon>
        <taxon>Brachionus</taxon>
    </lineage>
</organism>